<dbReference type="InterPro" id="IPR008984">
    <property type="entry name" value="SMAD_FHA_dom_sf"/>
</dbReference>
<evidence type="ECO:0000313" key="3">
    <source>
        <dbReference type="EMBL" id="GAA4489177.1"/>
    </source>
</evidence>
<accession>A0ABP8PMF2</accession>
<dbReference type="Proteomes" id="UP001500503">
    <property type="component" value="Unassembled WGS sequence"/>
</dbReference>
<reference evidence="4" key="1">
    <citation type="journal article" date="2019" name="Int. J. Syst. Evol. Microbiol.">
        <title>The Global Catalogue of Microorganisms (GCM) 10K type strain sequencing project: providing services to taxonomists for standard genome sequencing and annotation.</title>
        <authorList>
            <consortium name="The Broad Institute Genomics Platform"/>
            <consortium name="The Broad Institute Genome Sequencing Center for Infectious Disease"/>
            <person name="Wu L."/>
            <person name="Ma J."/>
        </authorList>
    </citation>
    <scope>NUCLEOTIDE SEQUENCE [LARGE SCALE GENOMIC DNA]</scope>
    <source>
        <strain evidence="4">JCM 17933</strain>
    </source>
</reference>
<name>A0ABP8PMF2_9ACTN</name>
<organism evidence="3 4">
    <name type="scientific">Actinoallomurus oryzae</name>
    <dbReference type="NCBI Taxonomy" id="502180"/>
    <lineage>
        <taxon>Bacteria</taxon>
        <taxon>Bacillati</taxon>
        <taxon>Actinomycetota</taxon>
        <taxon>Actinomycetes</taxon>
        <taxon>Streptosporangiales</taxon>
        <taxon>Thermomonosporaceae</taxon>
        <taxon>Actinoallomurus</taxon>
    </lineage>
</organism>
<dbReference type="RefSeq" id="WP_345460401.1">
    <property type="nucleotide sequence ID" value="NZ_BAABHF010000015.1"/>
</dbReference>
<dbReference type="InterPro" id="IPR000253">
    <property type="entry name" value="FHA_dom"/>
</dbReference>
<gene>
    <name evidence="3" type="ORF">GCM10023191_019560</name>
</gene>
<protein>
    <recommendedName>
        <fullName evidence="2">FHA domain-containing protein</fullName>
    </recommendedName>
</protein>
<dbReference type="PROSITE" id="PS50006">
    <property type="entry name" value="FHA_DOMAIN"/>
    <property type="match status" value="1"/>
</dbReference>
<dbReference type="EMBL" id="BAABHF010000015">
    <property type="protein sequence ID" value="GAA4489177.1"/>
    <property type="molecule type" value="Genomic_DNA"/>
</dbReference>
<evidence type="ECO:0000313" key="4">
    <source>
        <dbReference type="Proteomes" id="UP001500503"/>
    </source>
</evidence>
<proteinExistence type="predicted"/>
<comment type="caution">
    <text evidence="3">The sequence shown here is derived from an EMBL/GenBank/DDBJ whole genome shotgun (WGS) entry which is preliminary data.</text>
</comment>
<dbReference type="SUPFAM" id="SSF49879">
    <property type="entry name" value="SMAD/FHA domain"/>
    <property type="match status" value="1"/>
</dbReference>
<keyword evidence="1" id="KW-0597">Phosphoprotein</keyword>
<evidence type="ECO:0000256" key="1">
    <source>
        <dbReference type="ARBA" id="ARBA00022553"/>
    </source>
</evidence>
<sequence>MPMAMPRPSHKVNILPEEFGSLAHGLPPAPPGTLFVRGLYGGMSVEPDARFELHFGRCEPDVHVCVGADDTRVSRLHGRITREDSRWVLHNVGKLPIRFPGARLVVSGQREELPSGYSPLFIVAPDYEHLLEVRVAARTAPVPATSYQAKTLPTAWNLNDRERLVLVCLAQRYLRQDRAPQPLTWAEVEDELRRVQPEKGWTWRQAAHEVRKVRLRLSARGVCGIREDDLRPGAANSVNHNLIIELLVTATLVKAHLALLDDPGPA</sequence>
<keyword evidence="4" id="KW-1185">Reference proteome</keyword>
<feature type="domain" description="FHA" evidence="2">
    <location>
        <begin position="53"/>
        <end position="104"/>
    </location>
</feature>
<evidence type="ECO:0000259" key="2">
    <source>
        <dbReference type="PROSITE" id="PS50006"/>
    </source>
</evidence>